<dbReference type="SUPFAM" id="SSF103473">
    <property type="entry name" value="MFS general substrate transporter"/>
    <property type="match status" value="1"/>
</dbReference>
<name>A0AA41SNV2_PAPNU</name>
<evidence type="ECO:0000313" key="13">
    <source>
        <dbReference type="Proteomes" id="UP001177140"/>
    </source>
</evidence>
<keyword evidence="5 10" id="KW-0812">Transmembrane</keyword>
<accession>A0AA41SNV2</accession>
<dbReference type="PROSITE" id="PS50850">
    <property type="entry name" value="MFS"/>
    <property type="match status" value="1"/>
</dbReference>
<dbReference type="InterPro" id="IPR020846">
    <property type="entry name" value="MFS_dom"/>
</dbReference>
<feature type="transmembrane region" description="Helical" evidence="10">
    <location>
        <begin position="35"/>
        <end position="54"/>
    </location>
</feature>
<dbReference type="InterPro" id="IPR005828">
    <property type="entry name" value="MFS_sugar_transport-like"/>
</dbReference>
<feature type="transmembrane region" description="Helical" evidence="10">
    <location>
        <begin position="290"/>
        <end position="309"/>
    </location>
</feature>
<dbReference type="AlphaFoldDB" id="A0AA41SNV2"/>
<keyword evidence="6" id="KW-0769">Symport</keyword>
<evidence type="ECO:0000256" key="10">
    <source>
        <dbReference type="SAM" id="Phobius"/>
    </source>
</evidence>
<keyword evidence="4" id="KW-0762">Sugar transport</keyword>
<evidence type="ECO:0000256" key="8">
    <source>
        <dbReference type="ARBA" id="ARBA00023136"/>
    </source>
</evidence>
<keyword evidence="3 9" id="KW-0813">Transport</keyword>
<feature type="transmembrane region" description="Helical" evidence="10">
    <location>
        <begin position="263"/>
        <end position="283"/>
    </location>
</feature>
<feature type="transmembrane region" description="Helical" evidence="10">
    <location>
        <begin position="152"/>
        <end position="174"/>
    </location>
</feature>
<dbReference type="CDD" id="cd17361">
    <property type="entry name" value="MFS_STP"/>
    <property type="match status" value="1"/>
</dbReference>
<evidence type="ECO:0000256" key="7">
    <source>
        <dbReference type="ARBA" id="ARBA00022989"/>
    </source>
</evidence>
<dbReference type="InterPro" id="IPR045262">
    <property type="entry name" value="STP/PLT_plant"/>
</dbReference>
<dbReference type="NCBIfam" id="TIGR00879">
    <property type="entry name" value="SP"/>
    <property type="match status" value="1"/>
</dbReference>
<comment type="subcellular location">
    <subcellularLocation>
        <location evidence="1">Membrane</location>
        <topology evidence="1">Multi-pass membrane protein</topology>
    </subcellularLocation>
</comment>
<evidence type="ECO:0000256" key="3">
    <source>
        <dbReference type="ARBA" id="ARBA00022448"/>
    </source>
</evidence>
<evidence type="ECO:0000256" key="9">
    <source>
        <dbReference type="RuleBase" id="RU003346"/>
    </source>
</evidence>
<evidence type="ECO:0000313" key="12">
    <source>
        <dbReference type="EMBL" id="MCL7037283.1"/>
    </source>
</evidence>
<dbReference type="EMBL" id="JAJJMA010177294">
    <property type="protein sequence ID" value="MCL7037283.1"/>
    <property type="molecule type" value="Genomic_DNA"/>
</dbReference>
<protein>
    <recommendedName>
        <fullName evidence="11">Major facilitator superfamily (MFS) profile domain-containing protein</fullName>
    </recommendedName>
</protein>
<evidence type="ECO:0000256" key="1">
    <source>
        <dbReference type="ARBA" id="ARBA00004141"/>
    </source>
</evidence>
<dbReference type="PANTHER" id="PTHR23500">
    <property type="entry name" value="SOLUTE CARRIER FAMILY 2, FACILITATED GLUCOSE TRANSPORTER"/>
    <property type="match status" value="1"/>
</dbReference>
<feature type="transmembrane region" description="Helical" evidence="10">
    <location>
        <begin position="6"/>
        <end position="23"/>
    </location>
</feature>
<comment type="similarity">
    <text evidence="2 9">Belongs to the major facilitator superfamily. Sugar transporter (TC 2.A.1.1) family.</text>
</comment>
<reference evidence="12" key="1">
    <citation type="submission" date="2022-03" db="EMBL/GenBank/DDBJ databases">
        <title>A functionally conserved STORR gene fusion in Papaver species that diverged 16.8 million years ago.</title>
        <authorList>
            <person name="Catania T."/>
        </authorList>
    </citation>
    <scope>NUCLEOTIDE SEQUENCE</scope>
    <source>
        <strain evidence="12">S-191538</strain>
    </source>
</reference>
<evidence type="ECO:0000256" key="4">
    <source>
        <dbReference type="ARBA" id="ARBA00022597"/>
    </source>
</evidence>
<dbReference type="PRINTS" id="PR00171">
    <property type="entry name" value="SUGRTRNSPORT"/>
</dbReference>
<dbReference type="InterPro" id="IPR003663">
    <property type="entry name" value="Sugar/inositol_transpt"/>
</dbReference>
<dbReference type="GO" id="GO:0015145">
    <property type="term" value="F:monosaccharide transmembrane transporter activity"/>
    <property type="evidence" value="ECO:0007669"/>
    <property type="project" value="InterPro"/>
</dbReference>
<proteinExistence type="inferred from homology"/>
<keyword evidence="13" id="KW-1185">Reference proteome</keyword>
<feature type="domain" description="Major facilitator superfamily (MFS) profile" evidence="11">
    <location>
        <begin position="1"/>
        <end position="313"/>
    </location>
</feature>
<feature type="transmembrane region" description="Helical" evidence="10">
    <location>
        <begin position="66"/>
        <end position="88"/>
    </location>
</feature>
<evidence type="ECO:0000256" key="6">
    <source>
        <dbReference type="ARBA" id="ARBA00022847"/>
    </source>
</evidence>
<dbReference type="InterPro" id="IPR036259">
    <property type="entry name" value="MFS_trans_sf"/>
</dbReference>
<dbReference type="InterPro" id="IPR005829">
    <property type="entry name" value="Sugar_transporter_CS"/>
</dbReference>
<feature type="transmembrane region" description="Helical" evidence="10">
    <location>
        <begin position="221"/>
        <end position="243"/>
    </location>
</feature>
<dbReference type="GO" id="GO:0015293">
    <property type="term" value="F:symporter activity"/>
    <property type="evidence" value="ECO:0007669"/>
    <property type="project" value="UniProtKB-KW"/>
</dbReference>
<keyword evidence="7 10" id="KW-1133">Transmembrane helix</keyword>
<dbReference type="PROSITE" id="PS00217">
    <property type="entry name" value="SUGAR_TRANSPORT_2"/>
    <property type="match status" value="1"/>
</dbReference>
<keyword evidence="8 10" id="KW-0472">Membrane</keyword>
<dbReference type="Pfam" id="PF00083">
    <property type="entry name" value="Sugar_tr"/>
    <property type="match status" value="1"/>
</dbReference>
<evidence type="ECO:0000259" key="11">
    <source>
        <dbReference type="PROSITE" id="PS50850"/>
    </source>
</evidence>
<dbReference type="Gene3D" id="1.20.1250.20">
    <property type="entry name" value="MFS general substrate transporter like domains"/>
    <property type="match status" value="1"/>
</dbReference>
<evidence type="ECO:0000256" key="2">
    <source>
        <dbReference type="ARBA" id="ARBA00010992"/>
    </source>
</evidence>
<organism evidence="12 13">
    <name type="scientific">Papaver nudicaule</name>
    <name type="common">Iceland poppy</name>
    <dbReference type="NCBI Taxonomy" id="74823"/>
    <lineage>
        <taxon>Eukaryota</taxon>
        <taxon>Viridiplantae</taxon>
        <taxon>Streptophyta</taxon>
        <taxon>Embryophyta</taxon>
        <taxon>Tracheophyta</taxon>
        <taxon>Spermatophyta</taxon>
        <taxon>Magnoliopsida</taxon>
        <taxon>Ranunculales</taxon>
        <taxon>Papaveraceae</taxon>
        <taxon>Papaveroideae</taxon>
        <taxon>Papaver</taxon>
    </lineage>
</organism>
<gene>
    <name evidence="12" type="ORF">MKW94_000426</name>
</gene>
<comment type="caution">
    <text evidence="12">The sequence shown here is derived from an EMBL/GenBank/DDBJ whole genome shotgun (WGS) entry which is preliminary data.</text>
</comment>
<dbReference type="GO" id="GO:0016020">
    <property type="term" value="C:membrane"/>
    <property type="evidence" value="ECO:0007669"/>
    <property type="project" value="UniProtKB-SubCell"/>
</dbReference>
<dbReference type="Proteomes" id="UP001177140">
    <property type="component" value="Unassembled WGS sequence"/>
</dbReference>
<evidence type="ECO:0000256" key="5">
    <source>
        <dbReference type="ARBA" id="ARBA00022692"/>
    </source>
</evidence>
<dbReference type="InterPro" id="IPR044778">
    <property type="entry name" value="MFS_STP/MST-like_plant"/>
</dbReference>
<sequence length="336" mass="37540">MLIFGRVLLGIGVGFANQAVPLYMSEMAPARYRGAITNGFHLCVHVGILYANFINFGTEKIKGGSGWRVSLAMGAIPALVLTIGSFFLPETPNSLIQRGVDSQKAKLVLRRVRSTADVQVELDDLIKASSVSKTLSHHPLPQILQRKYRPQLTMAIAIPFFQQVTGINVIAFYAPLLFRTIGVGESLVGTCSEFITILTVDKIGRRPLFMIDHTELMTNGYAYSVLVLICVYVCGFAISWGPLAWLVPSEIFPLEIRSIGQSINVALGLMFTFVIAQTFLAMLCHLKAGIFFFFGGWVFVMTGFVYFLLPETNNVPIEKMVKIWRKHWYWKRFVGE</sequence>
<dbReference type="PANTHER" id="PTHR23500:SF30">
    <property type="entry name" value="SUGAR TRANSPORT PROTEIN 3"/>
    <property type="match status" value="1"/>
</dbReference>